<dbReference type="InterPro" id="IPR036390">
    <property type="entry name" value="WH_DNA-bd_sf"/>
</dbReference>
<accession>A0A832ZH55</accession>
<proteinExistence type="predicted"/>
<comment type="caution">
    <text evidence="2">The sequence shown here is derived from an EMBL/GenBank/DDBJ whole genome shotgun (WGS) entry which is preliminary data.</text>
</comment>
<sequence length="84" mass="9296">MASLEDVLGLIERGYANPKEIAKTLNMDVEEVKGMIRILESLGYVERVKLGGSLCKNCPLKRMCSGACIRFKGQIYQISRSGSK</sequence>
<evidence type="ECO:0000259" key="1">
    <source>
        <dbReference type="Pfam" id="PF09012"/>
    </source>
</evidence>
<dbReference type="SUPFAM" id="SSF46785">
    <property type="entry name" value="Winged helix' DNA-binding domain"/>
    <property type="match status" value="1"/>
</dbReference>
<dbReference type="InterPro" id="IPR036388">
    <property type="entry name" value="WH-like_DNA-bd_sf"/>
</dbReference>
<reference evidence="2" key="1">
    <citation type="journal article" date="2020" name="ISME J.">
        <title>Gammaproteobacteria mediating utilization of methyl-, sulfur- and petroleum organic compounds in deep ocean hydrothermal plumes.</title>
        <authorList>
            <person name="Zhou Z."/>
            <person name="Liu Y."/>
            <person name="Pan J."/>
            <person name="Cron B.R."/>
            <person name="Toner B.M."/>
            <person name="Anantharaman K."/>
            <person name="Breier J.A."/>
            <person name="Dick G.J."/>
            <person name="Li M."/>
        </authorList>
    </citation>
    <scope>NUCLEOTIDE SEQUENCE</scope>
    <source>
        <strain evidence="2">SZUA-1476</strain>
    </source>
</reference>
<feature type="domain" description="Transcriptional regulator HTH-type FeoC" evidence="1">
    <location>
        <begin position="11"/>
        <end position="59"/>
    </location>
</feature>
<name>A0A832ZH55_9EURY</name>
<gene>
    <name evidence="2" type="ORF">EYH24_05205</name>
</gene>
<dbReference type="Proteomes" id="UP000653692">
    <property type="component" value="Unassembled WGS sequence"/>
</dbReference>
<dbReference type="AlphaFoldDB" id="A0A832ZH55"/>
<dbReference type="Pfam" id="PF09012">
    <property type="entry name" value="FeoC"/>
    <property type="match status" value="1"/>
</dbReference>
<keyword evidence="2" id="KW-0238">DNA-binding</keyword>
<organism evidence="2 3">
    <name type="scientific">Thermococcus paralvinellae</name>
    <dbReference type="NCBI Taxonomy" id="582419"/>
    <lineage>
        <taxon>Archaea</taxon>
        <taxon>Methanobacteriati</taxon>
        <taxon>Methanobacteriota</taxon>
        <taxon>Thermococci</taxon>
        <taxon>Thermococcales</taxon>
        <taxon>Thermococcaceae</taxon>
        <taxon>Thermococcus</taxon>
    </lineage>
</organism>
<dbReference type="InterPro" id="IPR015102">
    <property type="entry name" value="Tscrpt_reg_HTH_FeoC"/>
</dbReference>
<dbReference type="Gene3D" id="1.10.10.10">
    <property type="entry name" value="Winged helix-like DNA-binding domain superfamily/Winged helix DNA-binding domain"/>
    <property type="match status" value="1"/>
</dbReference>
<dbReference type="GO" id="GO:0003677">
    <property type="term" value="F:DNA binding"/>
    <property type="evidence" value="ECO:0007669"/>
    <property type="project" value="UniProtKB-KW"/>
</dbReference>
<evidence type="ECO:0000313" key="2">
    <source>
        <dbReference type="EMBL" id="HIP89321.1"/>
    </source>
</evidence>
<protein>
    <submittedName>
        <fullName evidence="2">DNA-binding protein</fullName>
    </submittedName>
</protein>
<dbReference type="EMBL" id="DQUR01000178">
    <property type="protein sequence ID" value="HIP89321.1"/>
    <property type="molecule type" value="Genomic_DNA"/>
</dbReference>
<evidence type="ECO:0000313" key="3">
    <source>
        <dbReference type="Proteomes" id="UP000653692"/>
    </source>
</evidence>